<evidence type="ECO:0000256" key="1">
    <source>
        <dbReference type="SAM" id="Phobius"/>
    </source>
</evidence>
<gene>
    <name evidence="2" type="ORF">BN137_2093</name>
</gene>
<protein>
    <submittedName>
        <fullName evidence="2">Uncharacterized protein</fullName>
    </submittedName>
</protein>
<dbReference type="Proteomes" id="UP000009340">
    <property type="component" value="Unassembled WGS sequence"/>
</dbReference>
<organism evidence="2 3">
    <name type="scientific">Cronobacter condimenti 1330</name>
    <dbReference type="NCBI Taxonomy" id="1073999"/>
    <lineage>
        <taxon>Bacteria</taxon>
        <taxon>Pseudomonadati</taxon>
        <taxon>Pseudomonadota</taxon>
        <taxon>Gammaproteobacteria</taxon>
        <taxon>Enterobacterales</taxon>
        <taxon>Enterobacteriaceae</taxon>
        <taxon>Cronobacter</taxon>
    </lineage>
</organism>
<accession>K8AAF9</accession>
<name>K8AAF9_9ENTR</name>
<dbReference type="EMBL" id="CAKW01000078">
    <property type="protein sequence ID" value="CCJ72724.1"/>
    <property type="molecule type" value="Genomic_DNA"/>
</dbReference>
<evidence type="ECO:0000313" key="2">
    <source>
        <dbReference type="EMBL" id="CCJ72724.1"/>
    </source>
</evidence>
<dbReference type="AlphaFoldDB" id="K8AAF9"/>
<reference evidence="2" key="1">
    <citation type="submission" date="2012-07" db="EMBL/GenBank/DDBJ databases">
        <authorList>
            <person name="Cummings C."/>
        </authorList>
    </citation>
    <scope>NUCLEOTIDE SEQUENCE</scope>
    <source>
        <strain evidence="2">1330</strain>
    </source>
</reference>
<keyword evidence="1" id="KW-0472">Membrane</keyword>
<sequence length="45" mass="5114">MKVSDALLSARSYITILVGFLIGFAWWSGWSVRCRRAWKAVAALR</sequence>
<keyword evidence="1" id="KW-1133">Transmembrane helix</keyword>
<keyword evidence="1" id="KW-0812">Transmembrane</keyword>
<comment type="caution">
    <text evidence="2">The sequence shown here is derived from an EMBL/GenBank/DDBJ whole genome shotgun (WGS) entry which is preliminary data.</text>
</comment>
<proteinExistence type="predicted"/>
<evidence type="ECO:0000313" key="3">
    <source>
        <dbReference type="Proteomes" id="UP000009340"/>
    </source>
</evidence>
<feature type="transmembrane region" description="Helical" evidence="1">
    <location>
        <begin position="12"/>
        <end position="30"/>
    </location>
</feature>